<keyword evidence="1" id="KW-1133">Transmembrane helix</keyword>
<accession>A0A1A8Y0F5</accession>
<evidence type="ECO:0000313" key="2">
    <source>
        <dbReference type="EMBL" id="SBT10644.1"/>
    </source>
</evidence>
<keyword evidence="1" id="KW-0812">Transmembrane</keyword>
<name>A0A1A8Y0F5_9RHOO</name>
<protein>
    <submittedName>
        <fullName evidence="2">Uncharacterized protein</fullName>
    </submittedName>
</protein>
<proteinExistence type="predicted"/>
<keyword evidence="1" id="KW-0472">Membrane</keyword>
<gene>
    <name evidence="2" type="ORF">PROAA_610004</name>
</gene>
<feature type="transmembrane region" description="Helical" evidence="1">
    <location>
        <begin position="34"/>
        <end position="50"/>
    </location>
</feature>
<reference evidence="2 3" key="1">
    <citation type="submission" date="2016-06" db="EMBL/GenBank/DDBJ databases">
        <authorList>
            <person name="Kjaerup R.B."/>
            <person name="Dalgaard T.S."/>
            <person name="Juul-Madsen H.R."/>
        </authorList>
    </citation>
    <scope>NUCLEOTIDE SEQUENCE [LARGE SCALE GENOMIC DNA]</scope>
    <source>
        <strain evidence="2">2</strain>
    </source>
</reference>
<sequence>MRFIRYIQLRREGFSVPAAASLSNDDRLGDNDDIAVGYVIAVVVLAYLLVGG</sequence>
<organism evidence="2 3">
    <name type="scientific">Candidatus Propionivibrio aalborgensis</name>
    <dbReference type="NCBI Taxonomy" id="1860101"/>
    <lineage>
        <taxon>Bacteria</taxon>
        <taxon>Pseudomonadati</taxon>
        <taxon>Pseudomonadota</taxon>
        <taxon>Betaproteobacteria</taxon>
        <taxon>Rhodocyclales</taxon>
        <taxon>Rhodocyclaceae</taxon>
        <taxon>Propionivibrio</taxon>
    </lineage>
</organism>
<dbReference type="AlphaFoldDB" id="A0A1A8Y0F5"/>
<keyword evidence="3" id="KW-1185">Reference proteome</keyword>
<dbReference type="EMBL" id="FLQY01000364">
    <property type="protein sequence ID" value="SBT10644.1"/>
    <property type="molecule type" value="Genomic_DNA"/>
</dbReference>
<dbReference type="RefSeq" id="WP_186412223.1">
    <property type="nucleotide sequence ID" value="NZ_FLQY01000364.1"/>
</dbReference>
<evidence type="ECO:0000313" key="3">
    <source>
        <dbReference type="Proteomes" id="UP000199600"/>
    </source>
</evidence>
<evidence type="ECO:0000256" key="1">
    <source>
        <dbReference type="SAM" id="Phobius"/>
    </source>
</evidence>
<dbReference type="Proteomes" id="UP000199600">
    <property type="component" value="Unassembled WGS sequence"/>
</dbReference>